<dbReference type="OrthoDB" id="333971at2"/>
<organism evidence="1 2">
    <name type="scientific">Salegentibacter flavus</name>
    <dbReference type="NCBI Taxonomy" id="287099"/>
    <lineage>
        <taxon>Bacteria</taxon>
        <taxon>Pseudomonadati</taxon>
        <taxon>Bacteroidota</taxon>
        <taxon>Flavobacteriia</taxon>
        <taxon>Flavobacteriales</taxon>
        <taxon>Flavobacteriaceae</taxon>
        <taxon>Salegentibacter</taxon>
    </lineage>
</organism>
<dbReference type="AlphaFoldDB" id="A0A1I5BBW2"/>
<reference evidence="1 2" key="1">
    <citation type="submission" date="2016-10" db="EMBL/GenBank/DDBJ databases">
        <authorList>
            <person name="de Groot N.N."/>
        </authorList>
    </citation>
    <scope>NUCLEOTIDE SEQUENCE [LARGE SCALE GENOMIC DNA]</scope>
    <source>
        <strain evidence="1 2">DSM 17794</strain>
    </source>
</reference>
<keyword evidence="2" id="KW-1185">Reference proteome</keyword>
<dbReference type="RefSeq" id="WP_093409699.1">
    <property type="nucleotide sequence ID" value="NZ_FOVL01000014.1"/>
</dbReference>
<dbReference type="Proteomes" id="UP000199153">
    <property type="component" value="Unassembled WGS sequence"/>
</dbReference>
<evidence type="ECO:0000313" key="1">
    <source>
        <dbReference type="EMBL" id="SFN72031.1"/>
    </source>
</evidence>
<dbReference type="STRING" id="287099.SAMN05660413_02281"/>
<sequence>MKKIFWIFLLILILLISLIYISVSSTDKEFGTVSIKDFEDLESIDFSNNDTVKIAASSLYEGNVLKGIIQGENYREAWSAPVKVPVVFLDTLFGGMKIVKEGGGSQTHSLRLEGPDGVLYSLRSVNKDPASHVPEFARSLGLENIVIDAISASHPYGAILAASLSEVAGVLHTHPWLVFIPKQDFLGKDYNEKYGNRLFLLEYETEGKKNWTGVEEVVEILDTKDLQEWKQKYGAGLKIDENAVVRARLFDLLIGDWDRHAKQWGWVVQKKANRFKAYPLAGDRDNAFFSIDGMIPEIISNKNIEPMVRSFEEEIDYLPGLVYPNDVYFLRYTPERVFTEEAQKLQELMSDEALDSAFKVWQDTIYALDGEEIKTKIKSRKENLVETARQFHRIISERELLSEPLKGSEDIEISPQLMQCFECAQHLSENQKK</sequence>
<dbReference type="EMBL" id="FOVL01000014">
    <property type="protein sequence ID" value="SFN72031.1"/>
    <property type="molecule type" value="Genomic_DNA"/>
</dbReference>
<name>A0A1I5BBW2_9FLAO</name>
<protein>
    <submittedName>
        <fullName evidence="1">Uncharacterized protein</fullName>
    </submittedName>
</protein>
<evidence type="ECO:0000313" key="2">
    <source>
        <dbReference type="Proteomes" id="UP000199153"/>
    </source>
</evidence>
<proteinExistence type="predicted"/>
<gene>
    <name evidence="1" type="ORF">SAMN05660413_02281</name>
</gene>
<accession>A0A1I5BBW2</accession>